<feature type="domain" description="Core-binding (CB)" evidence="4">
    <location>
        <begin position="1"/>
        <end position="82"/>
    </location>
</feature>
<reference evidence="5" key="1">
    <citation type="submission" date="2019-08" db="EMBL/GenBank/DDBJ databases">
        <authorList>
            <person name="Kucharzyk K."/>
            <person name="Murdoch R.W."/>
            <person name="Higgins S."/>
            <person name="Loffler F."/>
        </authorList>
    </citation>
    <scope>NUCLEOTIDE SEQUENCE</scope>
</reference>
<dbReference type="InterPro" id="IPR011010">
    <property type="entry name" value="DNA_brk_join_enz"/>
</dbReference>
<evidence type="ECO:0000256" key="1">
    <source>
        <dbReference type="ARBA" id="ARBA00023125"/>
    </source>
</evidence>
<protein>
    <submittedName>
        <fullName evidence="5">Tyrosine recombinase XerC</fullName>
    </submittedName>
</protein>
<dbReference type="GO" id="GO:0006310">
    <property type="term" value="P:DNA recombination"/>
    <property type="evidence" value="ECO:0007669"/>
    <property type="project" value="UniProtKB-KW"/>
</dbReference>
<dbReference type="InterPro" id="IPR002104">
    <property type="entry name" value="Integrase_catalytic"/>
</dbReference>
<dbReference type="GO" id="GO:0015074">
    <property type="term" value="P:DNA integration"/>
    <property type="evidence" value="ECO:0007669"/>
    <property type="project" value="InterPro"/>
</dbReference>
<keyword evidence="1" id="KW-0238">DNA-binding</keyword>
<evidence type="ECO:0000256" key="2">
    <source>
        <dbReference type="ARBA" id="ARBA00023172"/>
    </source>
</evidence>
<accession>A0A644ZUJ0</accession>
<dbReference type="Pfam" id="PF00589">
    <property type="entry name" value="Phage_integrase"/>
    <property type="match status" value="1"/>
</dbReference>
<feature type="domain" description="Tyr recombinase" evidence="3">
    <location>
        <begin position="104"/>
        <end position="289"/>
    </location>
</feature>
<dbReference type="EMBL" id="VSSQ01010148">
    <property type="protein sequence ID" value="MPM43551.1"/>
    <property type="molecule type" value="Genomic_DNA"/>
</dbReference>
<dbReference type="InterPro" id="IPR044068">
    <property type="entry name" value="CB"/>
</dbReference>
<dbReference type="Gene3D" id="1.10.443.10">
    <property type="entry name" value="Intergrase catalytic core"/>
    <property type="match status" value="1"/>
</dbReference>
<dbReference type="InterPro" id="IPR013762">
    <property type="entry name" value="Integrase-like_cat_sf"/>
</dbReference>
<dbReference type="InterPro" id="IPR050090">
    <property type="entry name" value="Tyrosine_recombinase_XerCD"/>
</dbReference>
<dbReference type="PROSITE" id="PS51898">
    <property type="entry name" value="TYR_RECOMBINASE"/>
    <property type="match status" value="1"/>
</dbReference>
<comment type="caution">
    <text evidence="5">The sequence shown here is derived from an EMBL/GenBank/DDBJ whole genome shotgun (WGS) entry which is preliminary data.</text>
</comment>
<dbReference type="GO" id="GO:0003677">
    <property type="term" value="F:DNA binding"/>
    <property type="evidence" value="ECO:0007669"/>
    <property type="project" value="UniProtKB-KW"/>
</dbReference>
<sequence length="302" mass="34316">MELNTLIPEYLGYCQYQKNLSGDTLKAYRIDLAQFATYWRLTDGVFNRSNLSGYVVYLQKTFQPRTAKRKAASIKAFCFWLEYMELLEQNPFATMRIKFNEPQTLPRTIPLDTIAAILSAAYQAANSGNLSALRDVAALELLFATGIRVSELCALTPESINLKEGSVLIFGKGAKERMIQIGSGEVLNVLNRYYDIFEGKIRSSGWFFVNRNGYGLSDQSVRAIIRRYLKAAQISLHITPHMFRHTFATQLLEADVDLRYIQSLLGHSSISTTQIYTHITSNKQKAILETRHPRNTMVINYG</sequence>
<evidence type="ECO:0000259" key="4">
    <source>
        <dbReference type="PROSITE" id="PS51900"/>
    </source>
</evidence>
<gene>
    <name evidence="5" type="primary">xerC_151</name>
    <name evidence="5" type="ORF">SDC9_90228</name>
</gene>
<organism evidence="5">
    <name type="scientific">bioreactor metagenome</name>
    <dbReference type="NCBI Taxonomy" id="1076179"/>
    <lineage>
        <taxon>unclassified sequences</taxon>
        <taxon>metagenomes</taxon>
        <taxon>ecological metagenomes</taxon>
    </lineage>
</organism>
<keyword evidence="2" id="KW-0233">DNA recombination</keyword>
<dbReference type="PANTHER" id="PTHR30349:SF81">
    <property type="entry name" value="TYROSINE RECOMBINASE XERC"/>
    <property type="match status" value="1"/>
</dbReference>
<dbReference type="SUPFAM" id="SSF56349">
    <property type="entry name" value="DNA breaking-rejoining enzymes"/>
    <property type="match status" value="1"/>
</dbReference>
<evidence type="ECO:0000313" key="5">
    <source>
        <dbReference type="EMBL" id="MPM43551.1"/>
    </source>
</evidence>
<dbReference type="PROSITE" id="PS51900">
    <property type="entry name" value="CB"/>
    <property type="match status" value="1"/>
</dbReference>
<name>A0A644ZUJ0_9ZZZZ</name>
<dbReference type="InterPro" id="IPR010998">
    <property type="entry name" value="Integrase_recombinase_N"/>
</dbReference>
<proteinExistence type="predicted"/>
<evidence type="ECO:0000259" key="3">
    <source>
        <dbReference type="PROSITE" id="PS51898"/>
    </source>
</evidence>
<dbReference type="PANTHER" id="PTHR30349">
    <property type="entry name" value="PHAGE INTEGRASE-RELATED"/>
    <property type="match status" value="1"/>
</dbReference>
<dbReference type="AlphaFoldDB" id="A0A644ZUJ0"/>
<dbReference type="Gene3D" id="1.10.150.130">
    <property type="match status" value="1"/>
</dbReference>